<dbReference type="GO" id="GO:0005886">
    <property type="term" value="C:plasma membrane"/>
    <property type="evidence" value="ECO:0007669"/>
    <property type="project" value="UniProtKB-SubCell"/>
</dbReference>
<proteinExistence type="predicted"/>
<keyword evidence="2" id="KW-1003">Cell membrane</keyword>
<dbReference type="InterPro" id="IPR038078">
    <property type="entry name" value="PhoU-like_sf"/>
</dbReference>
<dbReference type="AlphaFoldDB" id="A0A1H3X8X4"/>
<dbReference type="NCBIfam" id="TIGR00704">
    <property type="entry name" value="NaPi_cotrn_rel"/>
    <property type="match status" value="1"/>
</dbReference>
<evidence type="ECO:0000256" key="2">
    <source>
        <dbReference type="ARBA" id="ARBA00022475"/>
    </source>
</evidence>
<sequence length="561" mass="60937">MIEPFKMGYTAIGGLGIFILGMKYLSDSLQMLSGGLIRKAISSVTTNRFLAVLVGLFVTTFVQSSSITTVMVVGLTNAGLMQLNQAIGVILGANIGTTITGWILAVKIGKYGLLLIALGVFPMLFSKNERVSASARILVALGMIFFGLEIMSDAFKPLRSDDGFMSLMLSLDAQSLLSVLGCIAIGCMMTMIIQSSSAMLGITIALATTGAIPLYTAIALVMGENIGTTITAQFAALGGSIASRRAAMAHSVFNVLGVVIIVSFFSPYVGMVERIVPGVATFTNADGNHPYIAAHIAMAHTIFNVTATLVMLPFINYLARLVVKIVPEKQGAEKGSFKYIGAPGTIPIAMGIPMIFEELKRMQRRVNKALRHSGSFLQRDLKGRDRFYRKVADLEDETDIIQHEITTFTVTLMQAGNASNTQSDRAYSFIRAADELESIADYAASLCSYMKRLDKYELDYSQDGWDDLIGFHHEVFSFFTQVCKAFSTDDASSTRKIYDEASRLNDLADRIRRAHLDRMKDGSCAALPALTFSDMAVALRRIKNHTVNLHEALFADTSLGA</sequence>
<dbReference type="EMBL" id="FNQN01000002">
    <property type="protein sequence ID" value="SDZ95104.1"/>
    <property type="molecule type" value="Genomic_DNA"/>
</dbReference>
<organism evidence="8 9">
    <name type="scientific">Desulfuromusa kysingii</name>
    <dbReference type="NCBI Taxonomy" id="37625"/>
    <lineage>
        <taxon>Bacteria</taxon>
        <taxon>Pseudomonadati</taxon>
        <taxon>Thermodesulfobacteriota</taxon>
        <taxon>Desulfuromonadia</taxon>
        <taxon>Desulfuromonadales</taxon>
        <taxon>Geopsychrobacteraceae</taxon>
        <taxon>Desulfuromusa</taxon>
    </lineage>
</organism>
<protein>
    <submittedName>
        <fullName evidence="8">Phosphate:Na+ symporter</fullName>
    </submittedName>
</protein>
<dbReference type="SUPFAM" id="SSF109755">
    <property type="entry name" value="PhoU-like"/>
    <property type="match status" value="1"/>
</dbReference>
<feature type="transmembrane region" description="Helical" evidence="6">
    <location>
        <begin position="200"/>
        <end position="220"/>
    </location>
</feature>
<dbReference type="Pfam" id="PF01895">
    <property type="entry name" value="PhoU"/>
    <property type="match status" value="2"/>
</dbReference>
<feature type="domain" description="PhoU" evidence="7">
    <location>
        <begin position="359"/>
        <end position="449"/>
    </location>
</feature>
<feature type="transmembrane region" description="Helical" evidence="6">
    <location>
        <begin position="7"/>
        <end position="26"/>
    </location>
</feature>
<dbReference type="PANTHER" id="PTHR10010:SF46">
    <property type="entry name" value="SODIUM-DEPENDENT PHOSPHATE TRANSPORT PROTEIN 2B"/>
    <property type="match status" value="1"/>
</dbReference>
<evidence type="ECO:0000256" key="3">
    <source>
        <dbReference type="ARBA" id="ARBA00022692"/>
    </source>
</evidence>
<feature type="transmembrane region" description="Helical" evidence="6">
    <location>
        <begin position="252"/>
        <end position="271"/>
    </location>
</feature>
<feature type="transmembrane region" description="Helical" evidence="6">
    <location>
        <begin position="226"/>
        <end position="243"/>
    </location>
</feature>
<dbReference type="Proteomes" id="UP000199409">
    <property type="component" value="Unassembled WGS sequence"/>
</dbReference>
<evidence type="ECO:0000256" key="1">
    <source>
        <dbReference type="ARBA" id="ARBA00004651"/>
    </source>
</evidence>
<dbReference type="NCBIfam" id="NF037997">
    <property type="entry name" value="Na_Pi_symport"/>
    <property type="match status" value="1"/>
</dbReference>
<dbReference type="GO" id="GO:0005436">
    <property type="term" value="F:sodium:phosphate symporter activity"/>
    <property type="evidence" value="ECO:0007669"/>
    <property type="project" value="InterPro"/>
</dbReference>
<feature type="transmembrane region" description="Helical" evidence="6">
    <location>
        <begin position="138"/>
        <end position="155"/>
    </location>
</feature>
<keyword evidence="4 6" id="KW-1133">Transmembrane helix</keyword>
<keyword evidence="9" id="KW-1185">Reference proteome</keyword>
<feature type="domain" description="PhoU" evidence="7">
    <location>
        <begin position="474"/>
        <end position="551"/>
    </location>
</feature>
<dbReference type="OrthoDB" id="9763003at2"/>
<dbReference type="InterPro" id="IPR004633">
    <property type="entry name" value="NaPi_cotrn-rel/YqeW-like"/>
</dbReference>
<feature type="transmembrane region" description="Helical" evidence="6">
    <location>
        <begin position="175"/>
        <end position="193"/>
    </location>
</feature>
<evidence type="ECO:0000313" key="8">
    <source>
        <dbReference type="EMBL" id="SDZ95104.1"/>
    </source>
</evidence>
<evidence type="ECO:0000256" key="5">
    <source>
        <dbReference type="ARBA" id="ARBA00023136"/>
    </source>
</evidence>
<dbReference type="PANTHER" id="PTHR10010">
    <property type="entry name" value="SOLUTE CARRIER FAMILY 34 SODIUM PHOSPHATE , MEMBER 2-RELATED"/>
    <property type="match status" value="1"/>
</dbReference>
<feature type="transmembrane region" description="Helical" evidence="6">
    <location>
        <begin position="49"/>
        <end position="74"/>
    </location>
</feature>
<dbReference type="Pfam" id="PF02690">
    <property type="entry name" value="Na_Pi_cotrans"/>
    <property type="match status" value="2"/>
</dbReference>
<comment type="subcellular location">
    <subcellularLocation>
        <location evidence="1">Cell membrane</location>
        <topology evidence="1">Multi-pass membrane protein</topology>
    </subcellularLocation>
</comment>
<dbReference type="Gene3D" id="1.20.58.220">
    <property type="entry name" value="Phosphate transport system protein phou homolog 2, domain 2"/>
    <property type="match status" value="1"/>
</dbReference>
<feature type="transmembrane region" description="Helical" evidence="6">
    <location>
        <begin position="336"/>
        <end position="356"/>
    </location>
</feature>
<dbReference type="STRING" id="37625.SAMN05660420_00850"/>
<keyword evidence="5 6" id="KW-0472">Membrane</keyword>
<dbReference type="InterPro" id="IPR026022">
    <property type="entry name" value="PhoU_dom"/>
</dbReference>
<evidence type="ECO:0000313" key="9">
    <source>
        <dbReference type="Proteomes" id="UP000199409"/>
    </source>
</evidence>
<evidence type="ECO:0000256" key="4">
    <source>
        <dbReference type="ARBA" id="ARBA00022989"/>
    </source>
</evidence>
<reference evidence="8 9" key="1">
    <citation type="submission" date="2016-10" db="EMBL/GenBank/DDBJ databases">
        <authorList>
            <person name="de Groot N.N."/>
        </authorList>
    </citation>
    <scope>NUCLEOTIDE SEQUENCE [LARGE SCALE GENOMIC DNA]</scope>
    <source>
        <strain evidence="8 9">DSM 7343</strain>
    </source>
</reference>
<accession>A0A1H3X8X4</accession>
<dbReference type="InterPro" id="IPR003841">
    <property type="entry name" value="Na/Pi_transpt"/>
</dbReference>
<feature type="transmembrane region" description="Helical" evidence="6">
    <location>
        <begin position="291"/>
        <end position="315"/>
    </location>
</feature>
<gene>
    <name evidence="8" type="ORF">SAMN05660420_00850</name>
</gene>
<evidence type="ECO:0000256" key="6">
    <source>
        <dbReference type="SAM" id="Phobius"/>
    </source>
</evidence>
<evidence type="ECO:0000259" key="7">
    <source>
        <dbReference type="Pfam" id="PF01895"/>
    </source>
</evidence>
<name>A0A1H3X8X4_9BACT</name>
<dbReference type="RefSeq" id="WP_092345053.1">
    <property type="nucleotide sequence ID" value="NZ_FNQN01000002.1"/>
</dbReference>
<dbReference type="GO" id="GO:0044341">
    <property type="term" value="P:sodium-dependent phosphate transport"/>
    <property type="evidence" value="ECO:0007669"/>
    <property type="project" value="InterPro"/>
</dbReference>
<keyword evidence="3 6" id="KW-0812">Transmembrane</keyword>